<dbReference type="AlphaFoldDB" id="A0A953N9U8"/>
<reference evidence="2" key="1">
    <citation type="submission" date="2021-07" db="EMBL/GenBank/DDBJ databases">
        <title>New genus and species of the family Alcaligenaceae.</title>
        <authorList>
            <person name="Hahn M.W."/>
        </authorList>
    </citation>
    <scope>NUCLEOTIDE SEQUENCE</scope>
    <source>
        <strain evidence="2">LF4-65</strain>
    </source>
</reference>
<dbReference type="Gene3D" id="1.10.3210.10">
    <property type="entry name" value="Hypothetical protein af1432"/>
    <property type="match status" value="1"/>
</dbReference>
<gene>
    <name evidence="2" type="ORF">KZZ10_11080</name>
</gene>
<protein>
    <recommendedName>
        <fullName evidence="1">HD domain-containing protein</fullName>
    </recommendedName>
</protein>
<name>A0A953N9U8_9BURK</name>
<accession>A0A953N9U8</accession>
<feature type="domain" description="HD" evidence="1">
    <location>
        <begin position="46"/>
        <end position="130"/>
    </location>
</feature>
<evidence type="ECO:0000313" key="2">
    <source>
        <dbReference type="EMBL" id="MBZ1351190.1"/>
    </source>
</evidence>
<dbReference type="Pfam" id="PF01966">
    <property type="entry name" value="HD"/>
    <property type="match status" value="1"/>
</dbReference>
<evidence type="ECO:0000259" key="1">
    <source>
        <dbReference type="Pfam" id="PF01966"/>
    </source>
</evidence>
<evidence type="ECO:0000313" key="3">
    <source>
        <dbReference type="Proteomes" id="UP000739565"/>
    </source>
</evidence>
<dbReference type="InterPro" id="IPR006674">
    <property type="entry name" value="HD_domain"/>
</dbReference>
<dbReference type="Proteomes" id="UP000739565">
    <property type="component" value="Unassembled WGS sequence"/>
</dbReference>
<dbReference type="SUPFAM" id="SSF109604">
    <property type="entry name" value="HD-domain/PDEase-like"/>
    <property type="match status" value="1"/>
</dbReference>
<proteinExistence type="predicted"/>
<keyword evidence="3" id="KW-1185">Reference proteome</keyword>
<comment type="caution">
    <text evidence="2">The sequence shown here is derived from an EMBL/GenBank/DDBJ whole genome shotgun (WGS) entry which is preliminary data.</text>
</comment>
<sequence length="182" mass="20717">MISANIATSLAIDTNESVHGEVYDKQGMISAIREQFKISWHGIHGANHWARVLRHCMTIGTERGADLLVVELFAFLHDSQRHSDGGDHFHGKRGAEYARSLNTTYFELTPSRIDALCEAIEHHSGGKVHDQATIQTCWDADRLDLGRVNIMPSPKFLSQEATKHITRAYRWSRENRKRIEIE</sequence>
<dbReference type="EMBL" id="JAHXRI010000010">
    <property type="protein sequence ID" value="MBZ1351190.1"/>
    <property type="molecule type" value="Genomic_DNA"/>
</dbReference>
<organism evidence="2 3">
    <name type="scientific">Zwartia hollandica</name>
    <dbReference type="NCBI Taxonomy" id="324606"/>
    <lineage>
        <taxon>Bacteria</taxon>
        <taxon>Pseudomonadati</taxon>
        <taxon>Pseudomonadota</taxon>
        <taxon>Betaproteobacteria</taxon>
        <taxon>Burkholderiales</taxon>
        <taxon>Alcaligenaceae</taxon>
        <taxon>Zwartia</taxon>
    </lineage>
</organism>
<dbReference type="RefSeq" id="WP_259661606.1">
    <property type="nucleotide sequence ID" value="NZ_JAHXRI010000010.1"/>
</dbReference>